<evidence type="ECO:0000259" key="2">
    <source>
        <dbReference type="Pfam" id="PF20167"/>
    </source>
</evidence>
<dbReference type="AlphaFoldDB" id="A0A9J5XRD9"/>
<dbReference type="PANTHER" id="PTHR33180">
    <property type="entry name" value="PHOTOSYSTEM II CP43 REACTION CENTER PROTEIN"/>
    <property type="match status" value="1"/>
</dbReference>
<reference evidence="3 4" key="1">
    <citation type="submission" date="2020-09" db="EMBL/GenBank/DDBJ databases">
        <title>De no assembly of potato wild relative species, Solanum commersonii.</title>
        <authorList>
            <person name="Cho K."/>
        </authorList>
    </citation>
    <scope>NUCLEOTIDE SEQUENCE [LARGE SCALE GENOMIC DNA]</scope>
    <source>
        <strain evidence="3">LZ3.2</strain>
        <tissue evidence="3">Leaf</tissue>
    </source>
</reference>
<dbReference type="EMBL" id="JACXVP010000008">
    <property type="protein sequence ID" value="KAG5590357.1"/>
    <property type="molecule type" value="Genomic_DNA"/>
</dbReference>
<feature type="region of interest" description="Disordered" evidence="1">
    <location>
        <begin position="187"/>
        <end position="218"/>
    </location>
</feature>
<proteinExistence type="predicted"/>
<dbReference type="InterPro" id="IPR046796">
    <property type="entry name" value="Transposase_32_dom"/>
</dbReference>
<comment type="caution">
    <text evidence="3">The sequence shown here is derived from an EMBL/GenBank/DDBJ whole genome shotgun (WGS) entry which is preliminary data.</text>
</comment>
<gene>
    <name evidence="3" type="ORF">H5410_040871</name>
</gene>
<sequence>MVRGKEVECHSEHINIVLGRPLHSALPYEGLSIVQSLDDLKCWLAPMIYDNTPRWLNAGAPFEKRDTTIASRFWFVFINNTIMPSQNESILHHSKVACLGSIMARMRIALGMHARVPRDLAHDIEVFPSSSTEIWLIKAEFTREEVNRRRATPTDTSPEVNNDSLLAEASSHTSAFEPLGISALSSSPSQVPGAFSSSQPARIPQAMIPEDGTVGLFN</sequence>
<evidence type="ECO:0000256" key="1">
    <source>
        <dbReference type="SAM" id="MobiDB-lite"/>
    </source>
</evidence>
<dbReference type="Proteomes" id="UP000824120">
    <property type="component" value="Chromosome 8"/>
</dbReference>
<dbReference type="Pfam" id="PF20167">
    <property type="entry name" value="Transposase_32"/>
    <property type="match status" value="1"/>
</dbReference>
<keyword evidence="4" id="KW-1185">Reference proteome</keyword>
<name>A0A9J5XRD9_SOLCO</name>
<organism evidence="3 4">
    <name type="scientific">Solanum commersonii</name>
    <name type="common">Commerson's wild potato</name>
    <name type="synonym">Commerson's nightshade</name>
    <dbReference type="NCBI Taxonomy" id="4109"/>
    <lineage>
        <taxon>Eukaryota</taxon>
        <taxon>Viridiplantae</taxon>
        <taxon>Streptophyta</taxon>
        <taxon>Embryophyta</taxon>
        <taxon>Tracheophyta</taxon>
        <taxon>Spermatophyta</taxon>
        <taxon>Magnoliopsida</taxon>
        <taxon>eudicotyledons</taxon>
        <taxon>Gunneridae</taxon>
        <taxon>Pentapetalae</taxon>
        <taxon>asterids</taxon>
        <taxon>lamiids</taxon>
        <taxon>Solanales</taxon>
        <taxon>Solanaceae</taxon>
        <taxon>Solanoideae</taxon>
        <taxon>Solaneae</taxon>
        <taxon>Solanum</taxon>
    </lineage>
</organism>
<feature type="domain" description="Putative plant transposon protein" evidence="2">
    <location>
        <begin position="1"/>
        <end position="113"/>
    </location>
</feature>
<protein>
    <recommendedName>
        <fullName evidence="2">Putative plant transposon protein domain-containing protein</fullName>
    </recommendedName>
</protein>
<evidence type="ECO:0000313" key="3">
    <source>
        <dbReference type="EMBL" id="KAG5590357.1"/>
    </source>
</evidence>
<feature type="compositionally biased region" description="Polar residues" evidence="1">
    <location>
        <begin position="187"/>
        <end position="200"/>
    </location>
</feature>
<evidence type="ECO:0000313" key="4">
    <source>
        <dbReference type="Proteomes" id="UP000824120"/>
    </source>
</evidence>
<dbReference type="PANTHER" id="PTHR33180:SF31">
    <property type="entry name" value="POLYPROTEIN PROTEIN"/>
    <property type="match status" value="1"/>
</dbReference>
<accession>A0A9J5XRD9</accession>